<comment type="caution">
    <text evidence="2">The sequence shown here is derived from an EMBL/GenBank/DDBJ whole genome shotgun (WGS) entry which is preliminary data.</text>
</comment>
<dbReference type="RefSeq" id="WP_146953369.1">
    <property type="nucleotide sequence ID" value="NZ_BAABBJ010000007.1"/>
</dbReference>
<feature type="chain" id="PRO_5021857801" description="Peptidase inhibitor family I36" evidence="1">
    <location>
        <begin position="38"/>
        <end position="124"/>
    </location>
</feature>
<keyword evidence="3" id="KW-1185">Reference proteome</keyword>
<proteinExistence type="predicted"/>
<dbReference type="EMBL" id="BKAL01000007">
    <property type="protein sequence ID" value="GEP69621.1"/>
    <property type="molecule type" value="Genomic_DNA"/>
</dbReference>
<protein>
    <recommendedName>
        <fullName evidence="4">Peptidase inhibitor family I36</fullName>
    </recommendedName>
</protein>
<dbReference type="Pfam" id="PF03995">
    <property type="entry name" value="Inhibitor_I36"/>
    <property type="match status" value="1"/>
</dbReference>
<keyword evidence="1" id="KW-0732">Signal</keyword>
<dbReference type="AlphaFoldDB" id="A0A512PEI3"/>
<organism evidence="2 3">
    <name type="scientific">Cellulomonas soli</name>
    <dbReference type="NCBI Taxonomy" id="931535"/>
    <lineage>
        <taxon>Bacteria</taxon>
        <taxon>Bacillati</taxon>
        <taxon>Actinomycetota</taxon>
        <taxon>Actinomycetes</taxon>
        <taxon>Micrococcales</taxon>
        <taxon>Cellulomonadaceae</taxon>
        <taxon>Cellulomonas</taxon>
    </lineage>
</organism>
<feature type="signal peptide" evidence="1">
    <location>
        <begin position="1"/>
        <end position="37"/>
    </location>
</feature>
<dbReference type="Proteomes" id="UP000321798">
    <property type="component" value="Unassembled WGS sequence"/>
</dbReference>
<evidence type="ECO:0008006" key="4">
    <source>
        <dbReference type="Google" id="ProtNLM"/>
    </source>
</evidence>
<accession>A0A512PEI3</accession>
<name>A0A512PEI3_9CELL</name>
<evidence type="ECO:0000313" key="2">
    <source>
        <dbReference type="EMBL" id="GEP69621.1"/>
    </source>
</evidence>
<evidence type="ECO:0000313" key="3">
    <source>
        <dbReference type="Proteomes" id="UP000321798"/>
    </source>
</evidence>
<reference evidence="2 3" key="1">
    <citation type="submission" date="2019-07" db="EMBL/GenBank/DDBJ databases">
        <title>Whole genome shotgun sequence of Cellulomonas soli NBRC 109434.</title>
        <authorList>
            <person name="Hosoyama A."/>
            <person name="Uohara A."/>
            <person name="Ohji S."/>
            <person name="Ichikawa N."/>
        </authorList>
    </citation>
    <scope>NUCLEOTIDE SEQUENCE [LARGE SCALE GENOMIC DNA]</scope>
    <source>
        <strain evidence="2 3">NBRC 109434</strain>
    </source>
</reference>
<evidence type="ECO:0000256" key="1">
    <source>
        <dbReference type="SAM" id="SignalP"/>
    </source>
</evidence>
<gene>
    <name evidence="2" type="ORF">CSO01_23360</name>
</gene>
<sequence length="124" mass="13469">MSIKMGKPSRARRAVSALVAATALVGGAVAMATPASAAPSCTASYVCFWTGADATGSKYSYQLQANHTFTTASVYYNYNTDSISFWTGSSGTGDLITHYTTSQRGFRNWSTDNWDRCRSHQNHY</sequence>